<dbReference type="RefSeq" id="WP_135342279.1">
    <property type="nucleotide sequence ID" value="NZ_JBHLTX010000053.1"/>
</dbReference>
<feature type="region of interest" description="Disordered" evidence="1">
    <location>
        <begin position="26"/>
        <end position="67"/>
    </location>
</feature>
<dbReference type="InterPro" id="IPR013830">
    <property type="entry name" value="SGNH_hydro"/>
</dbReference>
<dbReference type="Proteomes" id="UP000297948">
    <property type="component" value="Unassembled WGS sequence"/>
</dbReference>
<comment type="caution">
    <text evidence="4">The sequence shown here is derived from an EMBL/GenBank/DDBJ whole genome shotgun (WGS) entry which is preliminary data.</text>
</comment>
<feature type="compositionally biased region" description="Low complexity" evidence="1">
    <location>
        <begin position="26"/>
        <end position="40"/>
    </location>
</feature>
<keyword evidence="5" id="KW-1185">Reference proteome</keyword>
<proteinExistence type="predicted"/>
<dbReference type="InterPro" id="IPR053140">
    <property type="entry name" value="GDSL_Rv0518-like"/>
</dbReference>
<evidence type="ECO:0000256" key="1">
    <source>
        <dbReference type="SAM" id="MobiDB-lite"/>
    </source>
</evidence>
<dbReference type="EMBL" id="SRID01000512">
    <property type="protein sequence ID" value="TGA87174.1"/>
    <property type="molecule type" value="Genomic_DNA"/>
</dbReference>
<feature type="chain" id="PRO_5039465319" evidence="2">
    <location>
        <begin position="28"/>
        <end position="431"/>
    </location>
</feature>
<organism evidence="4 5">
    <name type="scientific">Streptomyces palmae</name>
    <dbReference type="NCBI Taxonomy" id="1701085"/>
    <lineage>
        <taxon>Bacteria</taxon>
        <taxon>Bacillati</taxon>
        <taxon>Actinomycetota</taxon>
        <taxon>Actinomycetes</taxon>
        <taxon>Kitasatosporales</taxon>
        <taxon>Streptomycetaceae</taxon>
        <taxon>Streptomyces</taxon>
    </lineage>
</organism>
<dbReference type="CDD" id="cd01830">
    <property type="entry name" value="XynE_like"/>
    <property type="match status" value="1"/>
</dbReference>
<keyword evidence="2" id="KW-0732">Signal</keyword>
<accession>A0A4Z0FYD5</accession>
<dbReference type="InterPro" id="IPR036514">
    <property type="entry name" value="SGNH_hydro_sf"/>
</dbReference>
<feature type="signal peptide" evidence="2">
    <location>
        <begin position="1"/>
        <end position="27"/>
    </location>
</feature>
<evidence type="ECO:0000259" key="3">
    <source>
        <dbReference type="Pfam" id="PF13472"/>
    </source>
</evidence>
<sequence length="431" mass="45795">MPSRNLRLGASLLALTAVAAASPTASARTAADRSLAAEARPTARVGTDWGPGWSAPVQRPSSGFEENWSETGFADQTVRQVVRLTSGGTTARIKLSNRYGQRPLRIAGATIARAAHGASVRPGTLRKLTFGQRPAVTIPAGGEATSDAAPLRVEPFTSVTVTLHFAEPTGPSTFHSQAYATSYRAEGDHRADRTGAPFTARTHSWYYLSDVELTGGGRPHGDTVVAFGDSITDGFGSTVDGDHRWPDALGRRLAAAGTPRPVLNSGIGGNLLLHDSAWFGDRAADRFQRDVLDKPGVRTVVLLEGLNDIGFSEVDLPTYKPNPQIGAEQVIAGYRELIERAHARGIRVVGGTILPFKGAEYHTPRSEAKRATINEWIRDSGEFDAVADFAAALASPSDALALDPAYDSGDHKHPNDAGYRVMAEAIDLSAL</sequence>
<dbReference type="PANTHER" id="PTHR43784">
    <property type="entry name" value="GDSL-LIKE LIPASE/ACYLHYDROLASE, PUTATIVE (AFU_ORTHOLOGUE AFUA_2G00820)-RELATED"/>
    <property type="match status" value="1"/>
</dbReference>
<keyword evidence="4" id="KW-0378">Hydrolase</keyword>
<evidence type="ECO:0000313" key="5">
    <source>
        <dbReference type="Proteomes" id="UP000297948"/>
    </source>
</evidence>
<dbReference type="OrthoDB" id="1828825at2"/>
<dbReference type="Gene3D" id="3.40.50.1110">
    <property type="entry name" value="SGNH hydrolase"/>
    <property type="match status" value="1"/>
</dbReference>
<protein>
    <submittedName>
        <fullName evidence="4">SGNH/GDSL hydrolase family protein</fullName>
    </submittedName>
</protein>
<name>A0A4Z0FYD5_9ACTN</name>
<feature type="domain" description="SGNH hydrolase-type esterase" evidence="3">
    <location>
        <begin position="226"/>
        <end position="421"/>
    </location>
</feature>
<dbReference type="Pfam" id="PF13472">
    <property type="entry name" value="Lipase_GDSL_2"/>
    <property type="match status" value="1"/>
</dbReference>
<dbReference type="PANTHER" id="PTHR43784:SF2">
    <property type="entry name" value="GDSL-LIKE LIPASE_ACYLHYDROLASE, PUTATIVE (AFU_ORTHOLOGUE AFUA_2G00820)-RELATED"/>
    <property type="match status" value="1"/>
</dbReference>
<reference evidence="4 5" key="1">
    <citation type="submission" date="2019-03" db="EMBL/GenBank/DDBJ databases">
        <authorList>
            <person name="Gonzalez-Pimentel J.L."/>
        </authorList>
    </citation>
    <scope>NUCLEOTIDE SEQUENCE [LARGE SCALE GENOMIC DNA]</scope>
    <source>
        <strain evidence="4 5">JCM 31289</strain>
    </source>
</reference>
<gene>
    <name evidence="4" type="ORF">E4099_30120</name>
</gene>
<dbReference type="SUPFAM" id="SSF52266">
    <property type="entry name" value="SGNH hydrolase"/>
    <property type="match status" value="1"/>
</dbReference>
<dbReference type="GO" id="GO:0016787">
    <property type="term" value="F:hydrolase activity"/>
    <property type="evidence" value="ECO:0007669"/>
    <property type="project" value="UniProtKB-KW"/>
</dbReference>
<evidence type="ECO:0000313" key="4">
    <source>
        <dbReference type="EMBL" id="TGA87174.1"/>
    </source>
</evidence>
<dbReference type="AlphaFoldDB" id="A0A4Z0FYD5"/>
<evidence type="ECO:0000256" key="2">
    <source>
        <dbReference type="SAM" id="SignalP"/>
    </source>
</evidence>